<gene>
    <name evidence="3" type="ORF">NCGR_LOCUS4821</name>
</gene>
<evidence type="ECO:0000313" key="4">
    <source>
        <dbReference type="Proteomes" id="UP000604825"/>
    </source>
</evidence>
<sequence length="218" mass="24090">MPPSPALLVVADGDRWRPYAASLPTRRSFELTTIVSGSRCVGSSNGWLALSVVGSIDETVFVLLNPIAAMEIILPPLIYEHEDESRRDWVSKLVFTLCPAKDDFAAAAICDIDMIAYVTADAKRWAVMDPVRLTSEVGDQLTDVVYTDKGKVYCLSKSEDVHVLRLPKCWRRKPANADEAGPSEPEFSVLQSPPPPPPPTEHTIIVPHRFGNIRSHWG</sequence>
<dbReference type="InterPro" id="IPR005174">
    <property type="entry name" value="KIB1-4_b-propeller"/>
</dbReference>
<dbReference type="Pfam" id="PF03478">
    <property type="entry name" value="Beta-prop_KIB1-4"/>
    <property type="match status" value="1"/>
</dbReference>
<evidence type="ECO:0000259" key="2">
    <source>
        <dbReference type="Pfam" id="PF03478"/>
    </source>
</evidence>
<dbReference type="PANTHER" id="PTHR34708">
    <property type="entry name" value="OS07G0440000 PROTEIN"/>
    <property type="match status" value="1"/>
</dbReference>
<dbReference type="OrthoDB" id="614873at2759"/>
<dbReference type="EMBL" id="CAJGYO010000001">
    <property type="protein sequence ID" value="CAD6207240.1"/>
    <property type="molecule type" value="Genomic_DNA"/>
</dbReference>
<name>A0A811MNL1_9POAL</name>
<accession>A0A811MNL1</accession>
<protein>
    <recommendedName>
        <fullName evidence="2">KIB1-4 beta-propeller domain-containing protein</fullName>
    </recommendedName>
</protein>
<evidence type="ECO:0000256" key="1">
    <source>
        <dbReference type="SAM" id="MobiDB-lite"/>
    </source>
</evidence>
<dbReference type="AlphaFoldDB" id="A0A811MNL1"/>
<feature type="region of interest" description="Disordered" evidence="1">
    <location>
        <begin position="175"/>
        <end position="204"/>
    </location>
</feature>
<dbReference type="Proteomes" id="UP000604825">
    <property type="component" value="Unassembled WGS sequence"/>
</dbReference>
<comment type="caution">
    <text evidence="3">The sequence shown here is derived from an EMBL/GenBank/DDBJ whole genome shotgun (WGS) entry which is preliminary data.</text>
</comment>
<keyword evidence="4" id="KW-1185">Reference proteome</keyword>
<dbReference type="PANTHER" id="PTHR34708:SF1">
    <property type="entry name" value="OS08G0126400 PROTEIN"/>
    <property type="match status" value="1"/>
</dbReference>
<proteinExistence type="predicted"/>
<evidence type="ECO:0000313" key="3">
    <source>
        <dbReference type="EMBL" id="CAD6207240.1"/>
    </source>
</evidence>
<feature type="domain" description="KIB1-4 beta-propeller" evidence="2">
    <location>
        <begin position="28"/>
        <end position="168"/>
    </location>
</feature>
<reference evidence="3" key="1">
    <citation type="submission" date="2020-10" db="EMBL/GenBank/DDBJ databases">
        <authorList>
            <person name="Han B."/>
            <person name="Lu T."/>
            <person name="Zhao Q."/>
            <person name="Huang X."/>
            <person name="Zhao Y."/>
        </authorList>
    </citation>
    <scope>NUCLEOTIDE SEQUENCE</scope>
</reference>
<organism evidence="3 4">
    <name type="scientific">Miscanthus lutarioriparius</name>
    <dbReference type="NCBI Taxonomy" id="422564"/>
    <lineage>
        <taxon>Eukaryota</taxon>
        <taxon>Viridiplantae</taxon>
        <taxon>Streptophyta</taxon>
        <taxon>Embryophyta</taxon>
        <taxon>Tracheophyta</taxon>
        <taxon>Spermatophyta</taxon>
        <taxon>Magnoliopsida</taxon>
        <taxon>Liliopsida</taxon>
        <taxon>Poales</taxon>
        <taxon>Poaceae</taxon>
        <taxon>PACMAD clade</taxon>
        <taxon>Panicoideae</taxon>
        <taxon>Andropogonodae</taxon>
        <taxon>Andropogoneae</taxon>
        <taxon>Saccharinae</taxon>
        <taxon>Miscanthus</taxon>
    </lineage>
</organism>